<evidence type="ECO:0000256" key="1">
    <source>
        <dbReference type="SAM" id="MobiDB-lite"/>
    </source>
</evidence>
<dbReference type="RefSeq" id="WP_230276409.1">
    <property type="nucleotide sequence ID" value="NZ_JAJKFW010000059.1"/>
</dbReference>
<feature type="compositionally biased region" description="Basic and acidic residues" evidence="1">
    <location>
        <begin position="656"/>
        <end position="667"/>
    </location>
</feature>
<feature type="region of interest" description="Disordered" evidence="1">
    <location>
        <begin position="656"/>
        <end position="675"/>
    </location>
</feature>
<evidence type="ECO:0000259" key="4">
    <source>
        <dbReference type="Pfam" id="PF07635"/>
    </source>
</evidence>
<organism evidence="5 6">
    <name type="scientific">Rhodopirellula halodulae</name>
    <dbReference type="NCBI Taxonomy" id="2894198"/>
    <lineage>
        <taxon>Bacteria</taxon>
        <taxon>Pseudomonadati</taxon>
        <taxon>Planctomycetota</taxon>
        <taxon>Planctomycetia</taxon>
        <taxon>Pirellulales</taxon>
        <taxon>Pirellulaceae</taxon>
        <taxon>Rhodopirellula</taxon>
    </lineage>
</organism>
<dbReference type="PANTHER" id="PTHR35889:SF3">
    <property type="entry name" value="F-BOX DOMAIN-CONTAINING PROTEIN"/>
    <property type="match status" value="1"/>
</dbReference>
<evidence type="ECO:0000259" key="2">
    <source>
        <dbReference type="Pfam" id="PF07583"/>
    </source>
</evidence>
<dbReference type="Proteomes" id="UP001430306">
    <property type="component" value="Unassembled WGS sequence"/>
</dbReference>
<evidence type="ECO:0000259" key="3">
    <source>
        <dbReference type="Pfam" id="PF07587"/>
    </source>
</evidence>
<dbReference type="InterPro" id="IPR011444">
    <property type="entry name" value="DUF1549"/>
</dbReference>
<evidence type="ECO:0000313" key="5">
    <source>
        <dbReference type="EMBL" id="MCC9644705.1"/>
    </source>
</evidence>
<protein>
    <submittedName>
        <fullName evidence="5">DUF1553 domain-containing protein</fullName>
    </submittedName>
</protein>
<sequence length="1273" mass="141967">MSVSSVRLRLSDHWRAPLASMKKAGLYAFCLIGMALLLPSVDAAADDQHADAAWVLDFDSLDEAEASFDELRQVGDVDWEIAGPKPPRYPEAHAENRAALFGGKGSRLVVKDPGTKSFWDFDNGDRFSFEAIVRVDEIGEGQNVYLIGKGRTHAKGFSANNQNWAIRLRQLNGTSRLSFLFATPEPINGSPWHRWTSDKGFTTRRTWHHLALTYEFGEPDSLQAWLNGERVSGKWDMGGPTQNAPVVDDSEVWVGSSMGGQAASSFRGRIDRMVVSRKSLDAERVAKAWNPLPPPPPTAPKMPLNLGSIDWWWNDSVRSHTQWDEEIPEIGSTLETRGPLLIHRLPLKYDDYGIRESYDGATHLRLGLKASLPAGEHRWLVRTRGLAKLWLGDQTIATVKPQTGRTDGHNPVQPLPERPGPGMRRLAYGVQETLVEHSLPKDGQHDIILETVVGGPRYRTEPGETLVAVQLHGRGPFRLLQPDSGDSTPDSAMDWLPMTDVVIEAQTAILEEDLWHHDRQNRISRAAKHNDYWQERHDMASTWIKQLPPINPPKLKVVNDGLESPHPIDRFIAAKIQPLLERQEAGDRRSGTSAEHDQRFKQEVLPILRDRCFRCHDESDEGGLRLSSAEAIRQGGDSGEVVVTAGDPHASELMRRVRSEDESERMPPSEPLSNEEMETLDRWIAEGAIWPEETSSAEIKLARLTDDASFVRRAYLDVIGVPPTESQYNAFVQDDSPNKRDRLVDDLLNHSGFADHWVSFWQDVLAENPNLLKPSLNNTGPFRFFLHESLSDHKPLDRMATELLMLRGSRYEGGSAGFGMAADNDAPEATRCIVAASAFMGMNLQCARCHDSPYHETTQQDLYSLAALLARKPLKVPASSSVPAAFFEDHPGRASLIQVTLPPGKPVAPTWPFANLVAEDRLDRWMRDPADPRERLAAAITIPENARFAEVIVNRVWQRLVGAGFVEPLGDWENSQPSHPELLQWLARDFVGGGYDFRDLIGSIMKSQTYQREAIGNNASVGPGERLFAAPDRRRLTAEQIVDSMVVASGKPMQVEALTFDQEARRPPATMIHLAPPERAWQFTTLSNERDRPSLAFPRAGAVVTVLETFGWTGSRQSAIDRRDHDPNVLQPGAIGNSVFGSWMVAASNGSELADLAVSAETPNGLATSLYTRFLSRSPNPDELHVIAEVLADGFEDRVVPEAHQISLEALPPLEHVSWSNHLADRANSIKLELEERAVHGDPPDVRLRSSWRQNYEDVVWSLVNSPEFVWIP</sequence>
<dbReference type="PANTHER" id="PTHR35889">
    <property type="entry name" value="CYCLOINULO-OLIGOSACCHARIDE FRUCTANOTRANSFERASE-RELATED"/>
    <property type="match status" value="1"/>
</dbReference>
<feature type="region of interest" description="Disordered" evidence="1">
    <location>
        <begin position="400"/>
        <end position="422"/>
    </location>
</feature>
<accession>A0ABS8NMD2</accession>
<reference evidence="5" key="1">
    <citation type="submission" date="2021-11" db="EMBL/GenBank/DDBJ databases">
        <title>Genome sequence.</title>
        <authorList>
            <person name="Sun Q."/>
        </authorList>
    </citation>
    <scope>NUCLEOTIDE SEQUENCE</scope>
    <source>
        <strain evidence="5">JC740</strain>
    </source>
</reference>
<dbReference type="Pfam" id="PF07587">
    <property type="entry name" value="PSD1"/>
    <property type="match status" value="1"/>
</dbReference>
<feature type="domain" description="DUF1549" evidence="2">
    <location>
        <begin position="694"/>
        <end position="871"/>
    </location>
</feature>
<dbReference type="Gene3D" id="2.60.120.200">
    <property type="match status" value="1"/>
</dbReference>
<dbReference type="EMBL" id="JAJKFW010000059">
    <property type="protein sequence ID" value="MCC9644705.1"/>
    <property type="molecule type" value="Genomic_DNA"/>
</dbReference>
<dbReference type="Pfam" id="PF07583">
    <property type="entry name" value="PSCyt2"/>
    <property type="match status" value="1"/>
</dbReference>
<feature type="domain" description="DUF1553" evidence="3">
    <location>
        <begin position="933"/>
        <end position="1190"/>
    </location>
</feature>
<feature type="domain" description="Cytochrome C Planctomycete-type" evidence="4">
    <location>
        <begin position="612"/>
        <end position="670"/>
    </location>
</feature>
<keyword evidence="6" id="KW-1185">Reference proteome</keyword>
<proteinExistence type="predicted"/>
<evidence type="ECO:0000313" key="6">
    <source>
        <dbReference type="Proteomes" id="UP001430306"/>
    </source>
</evidence>
<dbReference type="InterPro" id="IPR013320">
    <property type="entry name" value="ConA-like_dom_sf"/>
</dbReference>
<dbReference type="InterPro" id="IPR011429">
    <property type="entry name" value="Cyt_c_Planctomycete-type"/>
</dbReference>
<gene>
    <name evidence="5" type="ORF">LOC71_20725</name>
</gene>
<dbReference type="SUPFAM" id="SSF49899">
    <property type="entry name" value="Concanavalin A-like lectins/glucanases"/>
    <property type="match status" value="1"/>
</dbReference>
<dbReference type="Pfam" id="PF13385">
    <property type="entry name" value="Laminin_G_3"/>
    <property type="match status" value="1"/>
</dbReference>
<dbReference type="InterPro" id="IPR022655">
    <property type="entry name" value="DUF1553"/>
</dbReference>
<comment type="caution">
    <text evidence="5">The sequence shown here is derived from an EMBL/GenBank/DDBJ whole genome shotgun (WGS) entry which is preliminary data.</text>
</comment>
<dbReference type="Pfam" id="PF07635">
    <property type="entry name" value="PSCyt1"/>
    <property type="match status" value="1"/>
</dbReference>
<name>A0ABS8NMD2_9BACT</name>